<proteinExistence type="predicted"/>
<evidence type="ECO:0000313" key="1">
    <source>
        <dbReference type="EMBL" id="KAJ9073605.1"/>
    </source>
</evidence>
<organism evidence="1 2">
    <name type="scientific">Entomophthora muscae</name>
    <dbReference type="NCBI Taxonomy" id="34485"/>
    <lineage>
        <taxon>Eukaryota</taxon>
        <taxon>Fungi</taxon>
        <taxon>Fungi incertae sedis</taxon>
        <taxon>Zoopagomycota</taxon>
        <taxon>Entomophthoromycotina</taxon>
        <taxon>Entomophthoromycetes</taxon>
        <taxon>Entomophthorales</taxon>
        <taxon>Entomophthoraceae</taxon>
        <taxon>Entomophthora</taxon>
    </lineage>
</organism>
<protein>
    <submittedName>
        <fullName evidence="1">Uncharacterized protein</fullName>
    </submittedName>
</protein>
<reference evidence="1" key="1">
    <citation type="submission" date="2022-04" db="EMBL/GenBank/DDBJ databases">
        <title>Genome of the entomopathogenic fungus Entomophthora muscae.</title>
        <authorList>
            <person name="Elya C."/>
            <person name="Lovett B.R."/>
            <person name="Lee E."/>
            <person name="Macias A.M."/>
            <person name="Hajek A.E."/>
            <person name="De Bivort B.L."/>
            <person name="Kasson M.T."/>
            <person name="De Fine Licht H.H."/>
            <person name="Stajich J.E."/>
        </authorList>
    </citation>
    <scope>NUCLEOTIDE SEQUENCE</scope>
    <source>
        <strain evidence="1">Berkeley</strain>
    </source>
</reference>
<gene>
    <name evidence="1" type="ORF">DSO57_1014382</name>
</gene>
<name>A0ACC2TGK4_9FUNG</name>
<evidence type="ECO:0000313" key="2">
    <source>
        <dbReference type="Proteomes" id="UP001165960"/>
    </source>
</evidence>
<keyword evidence="2" id="KW-1185">Reference proteome</keyword>
<comment type="caution">
    <text evidence="1">The sequence shown here is derived from an EMBL/GenBank/DDBJ whole genome shotgun (WGS) entry which is preliminary data.</text>
</comment>
<dbReference type="EMBL" id="QTSX02002895">
    <property type="protein sequence ID" value="KAJ9073605.1"/>
    <property type="molecule type" value="Genomic_DNA"/>
</dbReference>
<dbReference type="Proteomes" id="UP001165960">
    <property type="component" value="Unassembled WGS sequence"/>
</dbReference>
<sequence>MSQAMLPPDELSFNESKARQPMFLSSLYEKRLPQKTLSLPSTPQPDSNEPSLYSFTSSALRVDDSSFISSIISPSLSRSSYQIITCSEFILRDVHPTKQRRSFFTAI</sequence>
<accession>A0ACC2TGK4</accession>